<name>K1V365_9ZZZZ</name>
<reference evidence="1" key="1">
    <citation type="journal article" date="2013" name="Environ. Microbiol.">
        <title>Microbiota from the distal guts of lean and obese adolescents exhibit partial functional redundancy besides clear differences in community structure.</title>
        <authorList>
            <person name="Ferrer M."/>
            <person name="Ruiz A."/>
            <person name="Lanza F."/>
            <person name="Haange S.B."/>
            <person name="Oberbach A."/>
            <person name="Till H."/>
            <person name="Bargiela R."/>
            <person name="Campoy C."/>
            <person name="Segura M.T."/>
            <person name="Richter M."/>
            <person name="von Bergen M."/>
            <person name="Seifert J."/>
            <person name="Suarez A."/>
        </authorList>
    </citation>
    <scope>NUCLEOTIDE SEQUENCE</scope>
</reference>
<protein>
    <submittedName>
        <fullName evidence="1">Hemolysin A</fullName>
    </submittedName>
</protein>
<comment type="caution">
    <text evidence="1">The sequence shown here is derived from an EMBL/GenBank/DDBJ whole genome shotgun (WGS) entry which is preliminary data.</text>
</comment>
<feature type="non-terminal residue" evidence="1">
    <location>
        <position position="1"/>
    </location>
</feature>
<proteinExistence type="predicted"/>
<accession>K1V365</accession>
<evidence type="ECO:0000313" key="1">
    <source>
        <dbReference type="EMBL" id="EKC78346.1"/>
    </source>
</evidence>
<gene>
    <name evidence="1" type="ORF">LEA_03591</name>
</gene>
<organism evidence="1">
    <name type="scientific">human gut metagenome</name>
    <dbReference type="NCBI Taxonomy" id="408170"/>
    <lineage>
        <taxon>unclassified sequences</taxon>
        <taxon>metagenomes</taxon>
        <taxon>organismal metagenomes</taxon>
    </lineage>
</organism>
<dbReference type="EMBL" id="AJWY01002376">
    <property type="protein sequence ID" value="EKC78346.1"/>
    <property type="molecule type" value="Genomic_DNA"/>
</dbReference>
<sequence length="97" mass="11930">YRILIQRIREFNENIPPLINAYMNLSPTMRVFDTVINTDFGGVEETGILLTIPDIYPEKKQRYMRWQGWRENLKQRREHFRLRLQEHLSRIGKRWEV</sequence>
<dbReference type="AlphaFoldDB" id="K1V365"/>